<name>W8VI09_KLEPN</name>
<keyword evidence="5 9" id="KW-0808">Transferase</keyword>
<gene>
    <name evidence="9" type="ORF">KPNJ2_04540</name>
</gene>
<comment type="subcellular location">
    <subcellularLocation>
        <location evidence="1">Cytoplasm</location>
    </subcellularLocation>
</comment>
<proteinExistence type="predicted"/>
<evidence type="ECO:0000259" key="8">
    <source>
        <dbReference type="PROSITE" id="PS51096"/>
    </source>
</evidence>
<dbReference type="Gene3D" id="3.40.50.510">
    <property type="entry name" value="Phosphotransferase system, mannose-type IIA component"/>
    <property type="match status" value="1"/>
</dbReference>
<dbReference type="PANTHER" id="PTHR33799:SF1">
    <property type="entry name" value="PTS SYSTEM MANNOSE-SPECIFIC EIIAB COMPONENT-RELATED"/>
    <property type="match status" value="1"/>
</dbReference>
<accession>W8VI09</accession>
<dbReference type="PANTHER" id="PTHR33799">
    <property type="entry name" value="PTS PERMEASE-RELATED-RELATED"/>
    <property type="match status" value="1"/>
</dbReference>
<keyword evidence="4" id="KW-0762">Sugar transport</keyword>
<dbReference type="InterPro" id="IPR033887">
    <property type="entry name" value="PTS_IIA_man"/>
</dbReference>
<protein>
    <submittedName>
        <fullName evidence="9">PTS system, IIA component yadI</fullName>
        <ecNumber evidence="9">2.7.1.69</ecNumber>
    </submittedName>
</protein>
<keyword evidence="7" id="KW-0418">Kinase</keyword>
<evidence type="ECO:0000256" key="1">
    <source>
        <dbReference type="ARBA" id="ARBA00004496"/>
    </source>
</evidence>
<dbReference type="HOGENOM" id="CLU_123235_1_0_6"/>
<keyword evidence="6" id="KW-0598">Phosphotransferase system</keyword>
<dbReference type="CDD" id="cd00006">
    <property type="entry name" value="PTS_IIA_man"/>
    <property type="match status" value="1"/>
</dbReference>
<dbReference type="Pfam" id="PF03610">
    <property type="entry name" value="EIIA-man"/>
    <property type="match status" value="1"/>
</dbReference>
<reference evidence="9 10" key="1">
    <citation type="journal article" date="2014" name="Proc. Natl. Acad. Sci. U.S.A.">
        <title>Molecular dissection of the evolution of carbapenem-resistant multilocus sequence type 258 Klebsiella pneumoniae.</title>
        <authorList>
            <person name="Deleo F.R."/>
            <person name="Chen L."/>
            <person name="Porcella S.F."/>
            <person name="Martens C.A."/>
            <person name="Kobayashi S.D."/>
            <person name="Porter A.R."/>
            <person name="Chavda K.D."/>
            <person name="Jacobs M.R."/>
            <person name="Mathema B."/>
            <person name="Olsen R.J."/>
            <person name="Bonomo R.A."/>
            <person name="Musser J.M."/>
            <person name="Kreiswirth B.N."/>
        </authorList>
    </citation>
    <scope>NUCLEOTIDE SEQUENCE [LARGE SCALE GENOMIC DNA]</scope>
    <source>
        <strain evidence="9">30684/NJST258_2</strain>
    </source>
</reference>
<dbReference type="InterPro" id="IPR051471">
    <property type="entry name" value="Bacterial_PTS_sugar_comp"/>
</dbReference>
<organism evidence="9 10">
    <name type="scientific">Klebsiella pneumoniae 30684/NJST258_2</name>
    <dbReference type="NCBI Taxonomy" id="1420013"/>
    <lineage>
        <taxon>Bacteria</taxon>
        <taxon>Pseudomonadati</taxon>
        <taxon>Pseudomonadota</taxon>
        <taxon>Gammaproteobacteria</taxon>
        <taxon>Enterobacterales</taxon>
        <taxon>Enterobacteriaceae</taxon>
        <taxon>Klebsiella/Raoultella group</taxon>
        <taxon>Klebsiella</taxon>
        <taxon>Klebsiella pneumoniae complex</taxon>
    </lineage>
</organism>
<dbReference type="PROSITE" id="PS51096">
    <property type="entry name" value="PTS_EIIA_TYPE_4"/>
    <property type="match status" value="1"/>
</dbReference>
<dbReference type="InterPro" id="IPR036662">
    <property type="entry name" value="PTS_EIIA_man-typ_sf"/>
</dbReference>
<dbReference type="AlphaFoldDB" id="W8VI09"/>
<dbReference type="PATRIC" id="fig|1420013.3.peg.4266"/>
<dbReference type="Proteomes" id="UP000019586">
    <property type="component" value="Chromosome"/>
</dbReference>
<dbReference type="EMBL" id="CP006918">
    <property type="protein sequence ID" value="AHM81316.1"/>
    <property type="molecule type" value="Genomic_DNA"/>
</dbReference>
<evidence type="ECO:0000256" key="4">
    <source>
        <dbReference type="ARBA" id="ARBA00022597"/>
    </source>
</evidence>
<evidence type="ECO:0000256" key="2">
    <source>
        <dbReference type="ARBA" id="ARBA00022448"/>
    </source>
</evidence>
<evidence type="ECO:0000313" key="10">
    <source>
        <dbReference type="Proteomes" id="UP000019586"/>
    </source>
</evidence>
<dbReference type="InterPro" id="IPR004701">
    <property type="entry name" value="PTS_EIIA_man-typ"/>
</dbReference>
<evidence type="ECO:0000256" key="7">
    <source>
        <dbReference type="ARBA" id="ARBA00022777"/>
    </source>
</evidence>
<dbReference type="GO" id="GO:0009401">
    <property type="term" value="P:phosphoenolpyruvate-dependent sugar phosphotransferase system"/>
    <property type="evidence" value="ECO:0007669"/>
    <property type="project" value="UniProtKB-KW"/>
</dbReference>
<dbReference type="KEGG" id="kps:KPNJ2_04540"/>
<sequence length="157" mass="17610">MLHYSLAKEGSMLGWVITCHDELAQEMLDRLEQKFGPLAQCRAVNYWRNLSSNMLSRMMCDALHATDSGDGVIFLTDKTGAAPYRAAALMSHKHTHCEVISGVSYPLLERMYLLRGTLSSVAFRQAIVSAGGPMVSSLWHQQQKNTPFRLRHDAWGN</sequence>
<keyword evidence="2" id="KW-0813">Transport</keyword>
<dbReference type="SUPFAM" id="SSF53062">
    <property type="entry name" value="PTS system fructose IIA component-like"/>
    <property type="match status" value="1"/>
</dbReference>
<dbReference type="GO" id="GO:0005737">
    <property type="term" value="C:cytoplasm"/>
    <property type="evidence" value="ECO:0007669"/>
    <property type="project" value="UniProtKB-SubCell"/>
</dbReference>
<dbReference type="GO" id="GO:0016020">
    <property type="term" value="C:membrane"/>
    <property type="evidence" value="ECO:0007669"/>
    <property type="project" value="InterPro"/>
</dbReference>
<keyword evidence="3" id="KW-0963">Cytoplasm</keyword>
<evidence type="ECO:0000256" key="3">
    <source>
        <dbReference type="ARBA" id="ARBA00022490"/>
    </source>
</evidence>
<evidence type="ECO:0000256" key="5">
    <source>
        <dbReference type="ARBA" id="ARBA00022679"/>
    </source>
</evidence>
<dbReference type="EC" id="2.7.1.69" evidence="9"/>
<evidence type="ECO:0000256" key="6">
    <source>
        <dbReference type="ARBA" id="ARBA00022683"/>
    </source>
</evidence>
<feature type="domain" description="PTS EIIA type-4" evidence="8">
    <location>
        <begin position="12"/>
        <end position="135"/>
    </location>
</feature>
<dbReference type="GO" id="GO:0016301">
    <property type="term" value="F:kinase activity"/>
    <property type="evidence" value="ECO:0007669"/>
    <property type="project" value="UniProtKB-KW"/>
</dbReference>
<evidence type="ECO:0000313" key="9">
    <source>
        <dbReference type="EMBL" id="AHM81316.1"/>
    </source>
</evidence>